<evidence type="ECO:0000313" key="1">
    <source>
        <dbReference type="EMBL" id="KAF5739703.1"/>
    </source>
</evidence>
<reference evidence="1 2" key="1">
    <citation type="journal article" date="2020" name="Nat. Commun.">
        <title>Genome of Tripterygium wilfordii and identification of cytochrome P450 involved in triptolide biosynthesis.</title>
        <authorList>
            <person name="Tu L."/>
            <person name="Su P."/>
            <person name="Zhang Z."/>
            <person name="Gao L."/>
            <person name="Wang J."/>
            <person name="Hu T."/>
            <person name="Zhou J."/>
            <person name="Zhang Y."/>
            <person name="Zhao Y."/>
            <person name="Liu Y."/>
            <person name="Song Y."/>
            <person name="Tong Y."/>
            <person name="Lu Y."/>
            <person name="Yang J."/>
            <person name="Xu C."/>
            <person name="Jia M."/>
            <person name="Peters R.J."/>
            <person name="Huang L."/>
            <person name="Gao W."/>
        </authorList>
    </citation>
    <scope>NUCLEOTIDE SEQUENCE [LARGE SCALE GENOMIC DNA]</scope>
    <source>
        <strain evidence="2">cv. XIE 37</strain>
        <tissue evidence="1">Leaf</tissue>
    </source>
</reference>
<dbReference type="AlphaFoldDB" id="A0A7J7D045"/>
<comment type="caution">
    <text evidence="1">The sequence shown here is derived from an EMBL/GenBank/DDBJ whole genome shotgun (WGS) entry which is preliminary data.</text>
</comment>
<evidence type="ECO:0000313" key="2">
    <source>
        <dbReference type="Proteomes" id="UP000593562"/>
    </source>
</evidence>
<proteinExistence type="predicted"/>
<dbReference type="PANTHER" id="PTHR34950:SF8">
    <property type="entry name" value="TPX2 C-TERMINAL DOMAIN-CONTAINING PROTEIN"/>
    <property type="match status" value="1"/>
</dbReference>
<gene>
    <name evidence="1" type="ORF">HS088_TW12G00913</name>
</gene>
<keyword evidence="2" id="KW-1185">Reference proteome</keyword>
<dbReference type="EMBL" id="JAAARO010000012">
    <property type="protein sequence ID" value="KAF5739703.1"/>
    <property type="molecule type" value="Genomic_DNA"/>
</dbReference>
<dbReference type="PANTHER" id="PTHR34950">
    <property type="entry name" value="OS04G0457400 PROTEIN"/>
    <property type="match status" value="1"/>
</dbReference>
<dbReference type="Proteomes" id="UP000593562">
    <property type="component" value="Unassembled WGS sequence"/>
</dbReference>
<name>A0A7J7D045_TRIWF</name>
<protein>
    <submittedName>
        <fullName evidence="1">Uncharacterized protein</fullName>
    </submittedName>
</protein>
<organism evidence="1 2">
    <name type="scientific">Tripterygium wilfordii</name>
    <name type="common">Thunder God vine</name>
    <dbReference type="NCBI Taxonomy" id="458696"/>
    <lineage>
        <taxon>Eukaryota</taxon>
        <taxon>Viridiplantae</taxon>
        <taxon>Streptophyta</taxon>
        <taxon>Embryophyta</taxon>
        <taxon>Tracheophyta</taxon>
        <taxon>Spermatophyta</taxon>
        <taxon>Magnoliopsida</taxon>
        <taxon>eudicotyledons</taxon>
        <taxon>Gunneridae</taxon>
        <taxon>Pentapetalae</taxon>
        <taxon>rosids</taxon>
        <taxon>fabids</taxon>
        <taxon>Celastrales</taxon>
        <taxon>Celastraceae</taxon>
        <taxon>Tripterygium</taxon>
    </lineage>
</organism>
<dbReference type="InParanoid" id="A0A7J7D045"/>
<accession>A0A7J7D045</accession>
<sequence>MLGVSAAGSGLAEAYVMRNLHKEKMKRMAADDKEGQEQASKEIVAVDKRDSVKCSFLGSKNKIHSADSATKAS</sequence>